<evidence type="ECO:0000313" key="1">
    <source>
        <dbReference type="Ensembl" id="ENSPSMP00000029556.1"/>
    </source>
</evidence>
<reference evidence="1" key="2">
    <citation type="submission" date="2025-09" db="UniProtKB">
        <authorList>
            <consortium name="Ensembl"/>
        </authorList>
    </citation>
    <scope>IDENTIFICATION</scope>
</reference>
<protein>
    <submittedName>
        <fullName evidence="1">Uncharacterized protein</fullName>
    </submittedName>
</protein>
<dbReference type="AlphaFoldDB" id="A0A8C9AFG2"/>
<sequence length="49" mass="5882">MRILPFWGKNAIKFETVEPHLKYLRLTTVNVWGWTFFFFFDSEDGLIGL</sequence>
<organism evidence="1 2">
    <name type="scientific">Prolemur simus</name>
    <name type="common">Greater bamboo lemur</name>
    <name type="synonym">Hapalemur simus</name>
    <dbReference type="NCBI Taxonomy" id="1328070"/>
    <lineage>
        <taxon>Eukaryota</taxon>
        <taxon>Metazoa</taxon>
        <taxon>Chordata</taxon>
        <taxon>Craniata</taxon>
        <taxon>Vertebrata</taxon>
        <taxon>Euteleostomi</taxon>
        <taxon>Mammalia</taxon>
        <taxon>Eutheria</taxon>
        <taxon>Euarchontoglires</taxon>
        <taxon>Primates</taxon>
        <taxon>Strepsirrhini</taxon>
        <taxon>Lemuriformes</taxon>
        <taxon>Lemuridae</taxon>
        <taxon>Prolemur</taxon>
    </lineage>
</organism>
<reference evidence="1" key="1">
    <citation type="submission" date="2025-08" db="UniProtKB">
        <authorList>
            <consortium name="Ensembl"/>
        </authorList>
    </citation>
    <scope>IDENTIFICATION</scope>
</reference>
<keyword evidence="2" id="KW-1185">Reference proteome</keyword>
<evidence type="ECO:0000313" key="2">
    <source>
        <dbReference type="Proteomes" id="UP000694414"/>
    </source>
</evidence>
<dbReference type="Proteomes" id="UP000694414">
    <property type="component" value="Unplaced"/>
</dbReference>
<proteinExistence type="predicted"/>
<accession>A0A8C9AFG2</accession>
<dbReference type="Ensembl" id="ENSPSMT00000034113.1">
    <property type="protein sequence ID" value="ENSPSMP00000029556.1"/>
    <property type="gene ID" value="ENSPSMG00000020527.1"/>
</dbReference>
<dbReference type="GeneTree" id="ENSGT01050000248336"/>
<name>A0A8C9AFG2_PROSS</name>